<evidence type="ECO:0000256" key="3">
    <source>
        <dbReference type="ARBA" id="ARBA00022695"/>
    </source>
</evidence>
<keyword evidence="6" id="KW-0511">Multifunctional enzyme</keyword>
<dbReference type="Pfam" id="PF17921">
    <property type="entry name" value="Integrase_H2C2"/>
    <property type="match status" value="1"/>
</dbReference>
<reference evidence="9" key="1">
    <citation type="submission" date="2019-08" db="EMBL/GenBank/DDBJ databases">
        <title>The genome of the North American firefly Photinus pyralis.</title>
        <authorList>
            <consortium name="Photinus pyralis genome working group"/>
            <person name="Fallon T.R."/>
            <person name="Sander Lower S.E."/>
            <person name="Weng J.-K."/>
        </authorList>
    </citation>
    <scope>NUCLEOTIDE SEQUENCE</scope>
    <source>
        <strain evidence="9">TRF0915ILg1</strain>
        <tissue evidence="9">Whole body</tissue>
    </source>
</reference>
<dbReference type="GO" id="GO:0042575">
    <property type="term" value="C:DNA polymerase complex"/>
    <property type="evidence" value="ECO:0007669"/>
    <property type="project" value="UniProtKB-ARBA"/>
</dbReference>
<dbReference type="EMBL" id="VTPC01008153">
    <property type="protein sequence ID" value="KAF2893194.1"/>
    <property type="molecule type" value="Genomic_DNA"/>
</dbReference>
<keyword evidence="4" id="KW-0540">Nuclease</keyword>
<keyword evidence="3" id="KW-0548">Nucleotidyltransferase</keyword>
<dbReference type="Gene3D" id="2.40.70.10">
    <property type="entry name" value="Acid Proteases"/>
    <property type="match status" value="1"/>
</dbReference>
<dbReference type="GO" id="GO:0004519">
    <property type="term" value="F:endonuclease activity"/>
    <property type="evidence" value="ECO:0007669"/>
    <property type="project" value="UniProtKB-KW"/>
</dbReference>
<proteinExistence type="predicted"/>
<dbReference type="OrthoDB" id="6740708at2759"/>
<dbReference type="InterPro" id="IPR021109">
    <property type="entry name" value="Peptidase_aspartic_dom_sf"/>
</dbReference>
<keyword evidence="10" id="KW-1185">Reference proteome</keyword>
<dbReference type="Gene3D" id="3.10.10.10">
    <property type="entry name" value="HIV Type 1 Reverse Transcriptase, subunit A, domain 1"/>
    <property type="match status" value="1"/>
</dbReference>
<dbReference type="SUPFAM" id="SSF56672">
    <property type="entry name" value="DNA/RNA polymerases"/>
    <property type="match status" value="1"/>
</dbReference>
<evidence type="ECO:0000313" key="9">
    <source>
        <dbReference type="EMBL" id="KAF2893194.1"/>
    </source>
</evidence>
<dbReference type="AlphaFoldDB" id="A0A8K0CVD4"/>
<dbReference type="InterPro" id="IPR000477">
    <property type="entry name" value="RT_dom"/>
</dbReference>
<evidence type="ECO:0000256" key="1">
    <source>
        <dbReference type="ARBA" id="ARBA00012493"/>
    </source>
</evidence>
<dbReference type="CDD" id="cd09274">
    <property type="entry name" value="RNase_HI_RT_Ty3"/>
    <property type="match status" value="1"/>
</dbReference>
<feature type="domain" description="Integrase catalytic" evidence="8">
    <location>
        <begin position="928"/>
        <end position="1088"/>
    </location>
</feature>
<dbReference type="Pfam" id="PF17919">
    <property type="entry name" value="RT_RNaseH_2"/>
    <property type="match status" value="1"/>
</dbReference>
<evidence type="ECO:0000313" key="10">
    <source>
        <dbReference type="Proteomes" id="UP000801492"/>
    </source>
</evidence>
<gene>
    <name evidence="9" type="ORF">ILUMI_12975</name>
</gene>
<dbReference type="PANTHER" id="PTHR37984:SF5">
    <property type="entry name" value="PROTEIN NYNRIN-LIKE"/>
    <property type="match status" value="1"/>
</dbReference>
<dbReference type="InterPro" id="IPR041577">
    <property type="entry name" value="RT_RNaseH_2"/>
</dbReference>
<dbReference type="FunFam" id="3.30.70.270:FF:000023">
    <property type="entry name" value="Pol"/>
    <property type="match status" value="1"/>
</dbReference>
<keyword evidence="5" id="KW-0255">Endonuclease</keyword>
<feature type="compositionally biased region" description="Basic and acidic residues" evidence="7">
    <location>
        <begin position="1169"/>
        <end position="1196"/>
    </location>
</feature>
<evidence type="ECO:0000259" key="8">
    <source>
        <dbReference type="PROSITE" id="PS50994"/>
    </source>
</evidence>
<dbReference type="GO" id="GO:0015074">
    <property type="term" value="P:DNA integration"/>
    <property type="evidence" value="ECO:0007669"/>
    <property type="project" value="InterPro"/>
</dbReference>
<keyword evidence="2" id="KW-0808">Transferase</keyword>
<dbReference type="GO" id="GO:0003964">
    <property type="term" value="F:RNA-directed DNA polymerase activity"/>
    <property type="evidence" value="ECO:0007669"/>
    <property type="project" value="UniProtKB-EC"/>
</dbReference>
<dbReference type="Proteomes" id="UP000801492">
    <property type="component" value="Unassembled WGS sequence"/>
</dbReference>
<dbReference type="PANTHER" id="PTHR37984">
    <property type="entry name" value="PROTEIN CBG26694"/>
    <property type="match status" value="1"/>
</dbReference>
<accession>A0A8K0CVD4</accession>
<dbReference type="Pfam" id="PF00078">
    <property type="entry name" value="RVT_1"/>
    <property type="match status" value="1"/>
</dbReference>
<dbReference type="InterPro" id="IPR012337">
    <property type="entry name" value="RNaseH-like_sf"/>
</dbReference>
<evidence type="ECO:0000256" key="6">
    <source>
        <dbReference type="ARBA" id="ARBA00023268"/>
    </source>
</evidence>
<dbReference type="SUPFAM" id="SSF53098">
    <property type="entry name" value="Ribonuclease H-like"/>
    <property type="match status" value="1"/>
</dbReference>
<dbReference type="PROSITE" id="PS50994">
    <property type="entry name" value="INTEGRASE"/>
    <property type="match status" value="1"/>
</dbReference>
<name>A0A8K0CVD4_IGNLU</name>
<dbReference type="Pfam" id="PF00665">
    <property type="entry name" value="rve"/>
    <property type="match status" value="1"/>
</dbReference>
<dbReference type="InterPro" id="IPR036397">
    <property type="entry name" value="RNaseH_sf"/>
</dbReference>
<dbReference type="CDD" id="cd01647">
    <property type="entry name" value="RT_LTR"/>
    <property type="match status" value="1"/>
</dbReference>
<comment type="caution">
    <text evidence="9">The sequence shown here is derived from an EMBL/GenBank/DDBJ whole genome shotgun (WGS) entry which is preliminary data.</text>
</comment>
<dbReference type="Gene3D" id="3.30.420.10">
    <property type="entry name" value="Ribonuclease H-like superfamily/Ribonuclease H"/>
    <property type="match status" value="1"/>
</dbReference>
<evidence type="ECO:0000256" key="4">
    <source>
        <dbReference type="ARBA" id="ARBA00022722"/>
    </source>
</evidence>
<sequence>MAVASSQSAAAIHIERLEQFFVANGVAQDRKVAVLLTLIGSKAYGVLRDICDPQKPSELSYDSLCQKLTQQFLIQTSVFRQRCHFYNLKQTQNETINDWFARVKKTATECQFGSVLDEKVKDKFVTGLINGPILDRLCEEDHKQSLSSLVQIAVKKEAVIKESTRELNKLHISKVVKLQSVPLNHNKGGKGKKPDQIQGSATSESVQKVCRAYGKPKHNFFLCKFKKYKCKPCKQIGHIASVCSLHQKHNFLELSSEDAVKEYYMYNLKQISDSLEPLLVEMLINEIPVTAEVDIGTGISVFPKWLYDKYFSNINLENTNVIFRTYDGNVISPIRKFCAKVRFKEHESSNYFTVVDSGNRPLIGRDLISKFKINLEINNISKENKLLHGVKNPELKGILHQFSELFQDKLGAYNACKVDFKVKEGTLPIFCKTRILPFAFRELVDKELDRLEAEDIITKVENNDWGTPLYPFPRVEELFVALQGGEQFSKLDIRSAYNQLVLGDETRKLLAWSTHRGVYLMNRLPFGAKPACALFQREIEKVLQGAKRTISYLDDIVVTGKDRAEHLDNLKEPQISYLGHVIDRESIRKDPAKIAAVVKAPRPESITELRAFIGLLNYYSKFIKGLSSILFPLYELLKKNSVFQWTKECEDAFTKAKQAIAAEQSLVHFDINLPIKLVCDVSNVGMGEVLLHIYEDGSEKPIYFASRSLTKTEQKYSVIHKEAAAIYWGISKFYQFVIGRKFILASDHKPLQAILGGQKGIPQLAAGRLQRWAAFLSGFDYEFQYIEGPNNILADNYIDLVQENISLSADLIRTEIRNDVLLSKVFNYSLHGWPETIENESLKPYFWRRIEIYVDQGLIMWGYRVIIPEKLRFKLLSEFHCSHLGATKMKALARSYCWWPSLDADLEELARSCATCLEMRSDPPKTTLTKWPQTNFAFERIHIDYAGPFLDKMFLVITDAFSKSVEVCEVTRADSQSTIEVVREVCSRFGLPKTIVSDNGSQFTSAEFQKYCKLNGICHVTSPVNHPSSNGAAENAVKSFKLGLKKALLDKGQESIKAVLTRYLFIKVRTRFDLLFGDRRTKARENQIKNYSGTRVVSFKVGESAYARCFNKKGWKEVEIVQRVANNVYLCKVKDANEIWKRHADQLIKIGSFFKKLYEKLPERDSDRAGNLDLTKDLDSNENVGTRKDSDVRDSMSDEITTENVTLVDSNVDKTEDVGSQNDYSVARDRARREIKLPVRYR</sequence>
<dbReference type="InterPro" id="IPR001584">
    <property type="entry name" value="Integrase_cat-core"/>
</dbReference>
<dbReference type="GO" id="GO:0003676">
    <property type="term" value="F:nucleic acid binding"/>
    <property type="evidence" value="ECO:0007669"/>
    <property type="project" value="InterPro"/>
</dbReference>
<dbReference type="InterPro" id="IPR043128">
    <property type="entry name" value="Rev_trsase/Diguanyl_cyclase"/>
</dbReference>
<protein>
    <recommendedName>
        <fullName evidence="1">RNA-directed DNA polymerase</fullName>
        <ecNumber evidence="1">2.7.7.49</ecNumber>
    </recommendedName>
</protein>
<evidence type="ECO:0000256" key="7">
    <source>
        <dbReference type="SAM" id="MobiDB-lite"/>
    </source>
</evidence>
<feature type="region of interest" description="Disordered" evidence="7">
    <location>
        <begin position="1169"/>
        <end position="1197"/>
    </location>
</feature>
<dbReference type="InterPro" id="IPR050951">
    <property type="entry name" value="Retrovirus_Pol_polyprotein"/>
</dbReference>
<dbReference type="InterPro" id="IPR043502">
    <property type="entry name" value="DNA/RNA_pol_sf"/>
</dbReference>
<organism evidence="9 10">
    <name type="scientific">Ignelater luminosus</name>
    <name type="common">Cucubano</name>
    <name type="synonym">Pyrophorus luminosus</name>
    <dbReference type="NCBI Taxonomy" id="2038154"/>
    <lineage>
        <taxon>Eukaryota</taxon>
        <taxon>Metazoa</taxon>
        <taxon>Ecdysozoa</taxon>
        <taxon>Arthropoda</taxon>
        <taxon>Hexapoda</taxon>
        <taxon>Insecta</taxon>
        <taxon>Pterygota</taxon>
        <taxon>Neoptera</taxon>
        <taxon>Endopterygota</taxon>
        <taxon>Coleoptera</taxon>
        <taxon>Polyphaga</taxon>
        <taxon>Elateriformia</taxon>
        <taxon>Elateroidea</taxon>
        <taxon>Elateridae</taxon>
        <taxon>Agrypninae</taxon>
        <taxon>Pyrophorini</taxon>
        <taxon>Ignelater</taxon>
    </lineage>
</organism>
<evidence type="ECO:0000256" key="2">
    <source>
        <dbReference type="ARBA" id="ARBA00022679"/>
    </source>
</evidence>
<dbReference type="Gene3D" id="3.30.70.270">
    <property type="match status" value="2"/>
</dbReference>
<evidence type="ECO:0000256" key="5">
    <source>
        <dbReference type="ARBA" id="ARBA00022759"/>
    </source>
</evidence>
<dbReference type="Gene3D" id="1.10.340.70">
    <property type="match status" value="1"/>
</dbReference>
<dbReference type="SUPFAM" id="SSF50630">
    <property type="entry name" value="Acid proteases"/>
    <property type="match status" value="1"/>
</dbReference>
<keyword evidence="5" id="KW-0378">Hydrolase</keyword>
<dbReference type="EC" id="2.7.7.49" evidence="1"/>
<dbReference type="InterPro" id="IPR041588">
    <property type="entry name" value="Integrase_H2C2"/>
</dbReference>